<protein>
    <recommendedName>
        <fullName evidence="11">Histidinol-phosphate aminotransferase</fullName>
        <ecNumber evidence="11">2.6.1.9</ecNumber>
    </recommendedName>
    <alternativeName>
        <fullName evidence="11">Imidazole acetol-phosphate transaminase</fullName>
    </alternativeName>
</protein>
<dbReference type="GO" id="GO:0000105">
    <property type="term" value="P:L-histidine biosynthetic process"/>
    <property type="evidence" value="ECO:0007669"/>
    <property type="project" value="UniProtKB-UniRule"/>
</dbReference>
<dbReference type="CDD" id="cd00609">
    <property type="entry name" value="AAT_like"/>
    <property type="match status" value="1"/>
</dbReference>
<evidence type="ECO:0000256" key="9">
    <source>
        <dbReference type="ARBA" id="ARBA00023102"/>
    </source>
</evidence>
<dbReference type="NCBIfam" id="TIGR01141">
    <property type="entry name" value="hisC"/>
    <property type="match status" value="1"/>
</dbReference>
<dbReference type="UniPathway" id="UPA00031">
    <property type="reaction ID" value="UER00012"/>
</dbReference>
<comment type="subunit">
    <text evidence="4 11">Homodimer.</text>
</comment>
<accession>A0A1L8CQB4</accession>
<dbReference type="InterPro" id="IPR004839">
    <property type="entry name" value="Aminotransferase_I/II_large"/>
</dbReference>
<evidence type="ECO:0000256" key="3">
    <source>
        <dbReference type="ARBA" id="ARBA00007970"/>
    </source>
</evidence>
<keyword evidence="14" id="KW-1185">Reference proteome</keyword>
<reference evidence="13 14" key="1">
    <citation type="journal article" date="2017" name="Arch. Microbiol.">
        <title>Mariprofundus micogutta sp. nov., a novel iron-oxidizing zetaproteobacterium isolated from a deep-sea hydrothermal field at the Bayonnaise knoll of the Izu-Ogasawara arc, and a description of Mariprofundales ord. nov. and Zetaproteobacteria classis nov.</title>
        <authorList>
            <person name="Makita H."/>
            <person name="Tanaka E."/>
            <person name="Mitsunobu S."/>
            <person name="Miyazaki M."/>
            <person name="Nunoura T."/>
            <person name="Uematsu K."/>
            <person name="Takaki Y."/>
            <person name="Nishi S."/>
            <person name="Shimamura S."/>
            <person name="Takai K."/>
        </authorList>
    </citation>
    <scope>NUCLEOTIDE SEQUENCE [LARGE SCALE GENOMIC DNA]</scope>
    <source>
        <strain evidence="13 14">ET2</strain>
    </source>
</reference>
<name>A0A1L8CQB4_9PROT</name>
<dbReference type="Pfam" id="PF00155">
    <property type="entry name" value="Aminotran_1_2"/>
    <property type="match status" value="1"/>
</dbReference>
<dbReference type="PANTHER" id="PTHR42885:SF2">
    <property type="entry name" value="HISTIDINOL-PHOSPHATE AMINOTRANSFERASE"/>
    <property type="match status" value="1"/>
</dbReference>
<keyword evidence="8 11" id="KW-0663">Pyridoxal phosphate</keyword>
<evidence type="ECO:0000256" key="5">
    <source>
        <dbReference type="ARBA" id="ARBA00022576"/>
    </source>
</evidence>
<feature type="domain" description="Aminotransferase class I/classII large" evidence="12">
    <location>
        <begin position="1"/>
        <end position="320"/>
    </location>
</feature>
<evidence type="ECO:0000256" key="11">
    <source>
        <dbReference type="HAMAP-Rule" id="MF_01023"/>
    </source>
</evidence>
<evidence type="ECO:0000256" key="7">
    <source>
        <dbReference type="ARBA" id="ARBA00022679"/>
    </source>
</evidence>
<dbReference type="STRING" id="1921010.MMIC_P2062"/>
<dbReference type="InterPro" id="IPR005861">
    <property type="entry name" value="HisP_aminotrans"/>
</dbReference>
<dbReference type="SUPFAM" id="SSF53383">
    <property type="entry name" value="PLP-dependent transferases"/>
    <property type="match status" value="1"/>
</dbReference>
<keyword evidence="6 11" id="KW-0028">Amino-acid biosynthesis</keyword>
<comment type="pathway">
    <text evidence="2 11">Amino-acid biosynthesis; L-histidine biosynthesis; L-histidine from 5-phospho-alpha-D-ribose 1-diphosphate: step 7/9.</text>
</comment>
<proteinExistence type="inferred from homology"/>
<evidence type="ECO:0000256" key="6">
    <source>
        <dbReference type="ARBA" id="ARBA00022605"/>
    </source>
</evidence>
<gene>
    <name evidence="11" type="primary">hisC</name>
    <name evidence="13" type="ORF">MMIC_P2062</name>
</gene>
<comment type="catalytic activity">
    <reaction evidence="10 11">
        <text>L-histidinol phosphate + 2-oxoglutarate = 3-(imidazol-4-yl)-2-oxopropyl phosphate + L-glutamate</text>
        <dbReference type="Rhea" id="RHEA:23744"/>
        <dbReference type="ChEBI" id="CHEBI:16810"/>
        <dbReference type="ChEBI" id="CHEBI:29985"/>
        <dbReference type="ChEBI" id="CHEBI:57766"/>
        <dbReference type="ChEBI" id="CHEBI:57980"/>
        <dbReference type="EC" id="2.6.1.9"/>
    </reaction>
</comment>
<evidence type="ECO:0000313" key="14">
    <source>
        <dbReference type="Proteomes" id="UP000231632"/>
    </source>
</evidence>
<keyword evidence="9 11" id="KW-0368">Histidine biosynthesis</keyword>
<dbReference type="HAMAP" id="MF_01023">
    <property type="entry name" value="HisC_aminotrans_2"/>
    <property type="match status" value="1"/>
</dbReference>
<dbReference type="InterPro" id="IPR015421">
    <property type="entry name" value="PyrdxlP-dep_Trfase_major"/>
</dbReference>
<organism evidence="13 14">
    <name type="scientific">Mariprofundus micogutta</name>
    <dbReference type="NCBI Taxonomy" id="1921010"/>
    <lineage>
        <taxon>Bacteria</taxon>
        <taxon>Pseudomonadati</taxon>
        <taxon>Pseudomonadota</taxon>
        <taxon>Candidatius Mariprofundia</taxon>
        <taxon>Mariprofundales</taxon>
        <taxon>Mariprofundaceae</taxon>
        <taxon>Mariprofundus</taxon>
    </lineage>
</organism>
<evidence type="ECO:0000256" key="4">
    <source>
        <dbReference type="ARBA" id="ARBA00011738"/>
    </source>
</evidence>
<dbReference type="GO" id="GO:0004400">
    <property type="term" value="F:histidinol-phosphate transaminase activity"/>
    <property type="evidence" value="ECO:0007669"/>
    <property type="project" value="UniProtKB-UniRule"/>
</dbReference>
<dbReference type="EC" id="2.6.1.9" evidence="11"/>
<dbReference type="InterPro" id="IPR015424">
    <property type="entry name" value="PyrdxlP-dep_Trfase"/>
</dbReference>
<evidence type="ECO:0000256" key="8">
    <source>
        <dbReference type="ARBA" id="ARBA00022898"/>
    </source>
</evidence>
<sequence>MIKLDAMENPFSMPEDLREKWAKRLSDVEINRYPDADMFELRKKIAKREGLQPEQVLLGNGSDEIIQMILIATVPGTCVIPGPTFVMYNLVSQWLKRPVATVPLAEDFTMKDEHFLQVCAREKAEIAFLACPNNPTGNLWRQERVEKIAKGMGGMLVIDEAYGPFSERTHTDLIAPNVMVLKTFSKVGWAGLRMGYLLGDAEVIAQLNKVRMPYNINALTQASADFLLDHFDLFEKQVEVLRGERERMAEALAAIDGVQVFPSQANFLLFRVADANAMFESLKQAGILIKNMHGSDRLLSNCLRITIGSEDENNAALTALREILI</sequence>
<evidence type="ECO:0000256" key="2">
    <source>
        <dbReference type="ARBA" id="ARBA00005011"/>
    </source>
</evidence>
<dbReference type="Proteomes" id="UP000231632">
    <property type="component" value="Unassembled WGS sequence"/>
</dbReference>
<dbReference type="EMBL" id="BDFD01000020">
    <property type="protein sequence ID" value="GAV21083.1"/>
    <property type="molecule type" value="Genomic_DNA"/>
</dbReference>
<keyword evidence="5 11" id="KW-0032">Aminotransferase</keyword>
<dbReference type="AlphaFoldDB" id="A0A1L8CQB4"/>
<evidence type="ECO:0000259" key="12">
    <source>
        <dbReference type="Pfam" id="PF00155"/>
    </source>
</evidence>
<dbReference type="GO" id="GO:0030170">
    <property type="term" value="F:pyridoxal phosphate binding"/>
    <property type="evidence" value="ECO:0007669"/>
    <property type="project" value="InterPro"/>
</dbReference>
<dbReference type="Gene3D" id="3.40.640.10">
    <property type="entry name" value="Type I PLP-dependent aspartate aminotransferase-like (Major domain)"/>
    <property type="match status" value="1"/>
</dbReference>
<dbReference type="PANTHER" id="PTHR42885">
    <property type="entry name" value="HISTIDINOL-PHOSPHATE AMINOTRANSFERASE-RELATED"/>
    <property type="match status" value="1"/>
</dbReference>
<evidence type="ECO:0000256" key="10">
    <source>
        <dbReference type="ARBA" id="ARBA00047481"/>
    </source>
</evidence>
<feature type="modified residue" description="N6-(pyridoxal phosphate)lysine" evidence="11">
    <location>
        <position position="186"/>
    </location>
</feature>
<evidence type="ECO:0000313" key="13">
    <source>
        <dbReference type="EMBL" id="GAV21083.1"/>
    </source>
</evidence>
<keyword evidence="7 11" id="KW-0808">Transferase</keyword>
<comment type="similarity">
    <text evidence="3 11">Belongs to the class-II pyridoxal-phosphate-dependent aminotransferase family. Histidinol-phosphate aminotransferase subfamily.</text>
</comment>
<dbReference type="InterPro" id="IPR015422">
    <property type="entry name" value="PyrdxlP-dep_Trfase_small"/>
</dbReference>
<comment type="cofactor">
    <cofactor evidence="1 11">
        <name>pyridoxal 5'-phosphate</name>
        <dbReference type="ChEBI" id="CHEBI:597326"/>
    </cofactor>
</comment>
<dbReference type="Gene3D" id="3.90.1150.10">
    <property type="entry name" value="Aspartate Aminotransferase, domain 1"/>
    <property type="match status" value="1"/>
</dbReference>
<evidence type="ECO:0000256" key="1">
    <source>
        <dbReference type="ARBA" id="ARBA00001933"/>
    </source>
</evidence>
<comment type="caution">
    <text evidence="13">The sequence shown here is derived from an EMBL/GenBank/DDBJ whole genome shotgun (WGS) entry which is preliminary data.</text>
</comment>